<evidence type="ECO:0000313" key="3">
    <source>
        <dbReference type="Proteomes" id="UP001139028"/>
    </source>
</evidence>
<feature type="compositionally biased region" description="Low complexity" evidence="1">
    <location>
        <begin position="221"/>
        <end position="235"/>
    </location>
</feature>
<name>A0A9X2EPI8_9GAMM</name>
<comment type="caution">
    <text evidence="2">The sequence shown here is derived from an EMBL/GenBank/DDBJ whole genome shotgun (WGS) entry which is preliminary data.</text>
</comment>
<dbReference type="RefSeq" id="WP_252464383.1">
    <property type="nucleotide sequence ID" value="NZ_JALBWM010000006.1"/>
</dbReference>
<reference evidence="2" key="1">
    <citation type="journal article" date="2022" name="Arch. Microbiol.">
        <title>Microbulbifer okhotskensis sp. nov., isolated from a deep bottom sediment of the Okhotsk Sea.</title>
        <authorList>
            <person name="Romanenko L."/>
            <person name="Kurilenko V."/>
            <person name="Otstavnykh N."/>
            <person name="Velansky P."/>
            <person name="Isaeva M."/>
            <person name="Mikhailov V."/>
        </authorList>
    </citation>
    <scope>NUCLEOTIDE SEQUENCE</scope>
    <source>
        <strain evidence="2">OS29</strain>
    </source>
</reference>
<evidence type="ECO:0000313" key="2">
    <source>
        <dbReference type="EMBL" id="MCO1333216.1"/>
    </source>
</evidence>
<proteinExistence type="predicted"/>
<dbReference type="PROSITE" id="PS51257">
    <property type="entry name" value="PROKAR_LIPOPROTEIN"/>
    <property type="match status" value="1"/>
</dbReference>
<feature type="compositionally biased region" description="Acidic residues" evidence="1">
    <location>
        <begin position="170"/>
        <end position="182"/>
    </location>
</feature>
<dbReference type="EMBL" id="JALBWM010000006">
    <property type="protein sequence ID" value="MCO1333216.1"/>
    <property type="molecule type" value="Genomic_DNA"/>
</dbReference>
<feature type="compositionally biased region" description="Low complexity" evidence="1">
    <location>
        <begin position="50"/>
        <end position="123"/>
    </location>
</feature>
<dbReference type="Proteomes" id="UP001139028">
    <property type="component" value="Unassembled WGS sequence"/>
</dbReference>
<keyword evidence="3" id="KW-1185">Reference proteome</keyword>
<dbReference type="AlphaFoldDB" id="A0A9X2EPI8"/>
<sequence length="390" mass="39903">MTPRDAVEIIHRHSCLWKALLPIALVTSLTCGCKSQQTQSQPPAMPSPPSSSSSSSPASQSQSQSQSQSSSSSQSSSQSSASTSGQPSSNASSQPSANNPTARAEQSQSSSSNSTASNSGAEAQGEESAGDGMPDPSGSNDPSSPVYSDPEQTSRNEDMPSDPSSGEEGSPPEDIDFSEEEQSSSSSSAANSASSSNSGTSQSSAPANSTSEGQPGGGSPRSGSAPNESPASSAERVAELEGQFESTMVSYDGMILRERDFVRNKPGSASADSEEEAMDEAPPAGASLEDLIQSAEAEIPVPPSAGPTTGKGPKTNNSSGQITGPGLPGSGRKGDFDHSSSQAVIPADIPSGTDDDVVARQIREAATLETDPELREKLWEEYRKYKSATQ</sequence>
<accession>A0A9X2EPI8</accession>
<evidence type="ECO:0000256" key="1">
    <source>
        <dbReference type="SAM" id="MobiDB-lite"/>
    </source>
</evidence>
<feature type="region of interest" description="Disordered" evidence="1">
    <location>
        <begin position="35"/>
        <end position="241"/>
    </location>
</feature>
<feature type="compositionally biased region" description="Low complexity" evidence="1">
    <location>
        <begin position="130"/>
        <end position="145"/>
    </location>
</feature>
<gene>
    <name evidence="2" type="ORF">MO867_02575</name>
</gene>
<feature type="region of interest" description="Disordered" evidence="1">
    <location>
        <begin position="265"/>
        <end position="355"/>
    </location>
</feature>
<feature type="compositionally biased region" description="Low complexity" evidence="1">
    <location>
        <begin position="183"/>
        <end position="205"/>
    </location>
</feature>
<organism evidence="2 3">
    <name type="scientific">Microbulbifer okhotskensis</name>
    <dbReference type="NCBI Taxonomy" id="2926617"/>
    <lineage>
        <taxon>Bacteria</taxon>
        <taxon>Pseudomonadati</taxon>
        <taxon>Pseudomonadota</taxon>
        <taxon>Gammaproteobacteria</taxon>
        <taxon>Cellvibrionales</taxon>
        <taxon>Microbulbiferaceae</taxon>
        <taxon>Microbulbifer</taxon>
    </lineage>
</organism>
<protein>
    <submittedName>
        <fullName evidence="2">Uncharacterized protein</fullName>
    </submittedName>
</protein>